<dbReference type="EMBL" id="CAJVCH010087936">
    <property type="protein sequence ID" value="CAG7722259.1"/>
    <property type="molecule type" value="Genomic_DNA"/>
</dbReference>
<evidence type="ECO:0000313" key="5">
    <source>
        <dbReference type="Proteomes" id="UP000708208"/>
    </source>
</evidence>
<feature type="repeat" description="ANK" evidence="3">
    <location>
        <begin position="126"/>
        <end position="158"/>
    </location>
</feature>
<feature type="repeat" description="ANK" evidence="3">
    <location>
        <begin position="60"/>
        <end position="92"/>
    </location>
</feature>
<dbReference type="PANTHER" id="PTHR24171">
    <property type="entry name" value="ANKYRIN REPEAT DOMAIN-CONTAINING PROTEIN 39-RELATED"/>
    <property type="match status" value="1"/>
</dbReference>
<evidence type="ECO:0000313" key="4">
    <source>
        <dbReference type="EMBL" id="CAG7722259.1"/>
    </source>
</evidence>
<dbReference type="Pfam" id="PF00023">
    <property type="entry name" value="Ank"/>
    <property type="match status" value="1"/>
</dbReference>
<gene>
    <name evidence="4" type="ORF">AFUS01_LOCUS11416</name>
</gene>
<evidence type="ECO:0000256" key="3">
    <source>
        <dbReference type="PROSITE-ProRule" id="PRU00023"/>
    </source>
</evidence>
<dbReference type="Pfam" id="PF12796">
    <property type="entry name" value="Ank_2"/>
    <property type="match status" value="1"/>
</dbReference>
<dbReference type="SMART" id="SM00248">
    <property type="entry name" value="ANK"/>
    <property type="match status" value="4"/>
</dbReference>
<feature type="repeat" description="ANK" evidence="3">
    <location>
        <begin position="93"/>
        <end position="125"/>
    </location>
</feature>
<keyword evidence="1" id="KW-0677">Repeat</keyword>
<comment type="caution">
    <text evidence="4">The sequence shown here is derived from an EMBL/GenBank/DDBJ whole genome shotgun (WGS) entry which is preliminary data.</text>
</comment>
<dbReference type="Proteomes" id="UP000708208">
    <property type="component" value="Unassembled WGS sequence"/>
</dbReference>
<dbReference type="PROSITE" id="PS50297">
    <property type="entry name" value="ANK_REP_REGION"/>
    <property type="match status" value="3"/>
</dbReference>
<sequence>MFIHIQTVPHSINLRPELINYFLANVKHGNTALHEAAWRGFSQTVKLLCDQKAKIKQNKAGFSPLHLSCQAGHNQSTRELLLHRADTEVQNTYGDSPLHTAVRYGHAGVARILLSARACPHPVNKNGDTPLHISCAMSHRKLTRILLESGSKTEIVNNQGERPIDISRRKKYDSITNLLLSPPPVLSLFNRDFMRESKREKPTEHTHTVGWSPYGCHYHPDSCFQGKEELKVENLPTEPLQNGELYYIDLGGNIRKGPMGKHGRCFCFKERGALELEELNQKLSKLEFNEEVQDGLMAWVEEYRDFKKDLRKSRRKRRTLEKVGYLIDSANQLLGCKNDDVDSGI</sequence>
<feature type="repeat" description="ANK" evidence="3">
    <location>
        <begin position="28"/>
        <end position="60"/>
    </location>
</feature>
<dbReference type="InterPro" id="IPR002110">
    <property type="entry name" value="Ankyrin_rpt"/>
</dbReference>
<reference evidence="4" key="1">
    <citation type="submission" date="2021-06" db="EMBL/GenBank/DDBJ databases">
        <authorList>
            <person name="Hodson N. C."/>
            <person name="Mongue J. A."/>
            <person name="Jaron S. K."/>
        </authorList>
    </citation>
    <scope>NUCLEOTIDE SEQUENCE</scope>
</reference>
<protein>
    <submittedName>
        <fullName evidence="4">Uncharacterized protein</fullName>
    </submittedName>
</protein>
<dbReference type="OrthoDB" id="424503at2759"/>
<accession>A0A8J2KAF9</accession>
<keyword evidence="5" id="KW-1185">Reference proteome</keyword>
<evidence type="ECO:0000256" key="1">
    <source>
        <dbReference type="ARBA" id="ARBA00022737"/>
    </source>
</evidence>
<name>A0A8J2KAF9_9HEXA</name>
<evidence type="ECO:0000256" key="2">
    <source>
        <dbReference type="ARBA" id="ARBA00023043"/>
    </source>
</evidence>
<keyword evidence="2 3" id="KW-0040">ANK repeat</keyword>
<dbReference type="PROSITE" id="PS50088">
    <property type="entry name" value="ANK_REPEAT"/>
    <property type="match status" value="4"/>
</dbReference>
<organism evidence="4 5">
    <name type="scientific">Allacma fusca</name>
    <dbReference type="NCBI Taxonomy" id="39272"/>
    <lineage>
        <taxon>Eukaryota</taxon>
        <taxon>Metazoa</taxon>
        <taxon>Ecdysozoa</taxon>
        <taxon>Arthropoda</taxon>
        <taxon>Hexapoda</taxon>
        <taxon>Collembola</taxon>
        <taxon>Symphypleona</taxon>
        <taxon>Sminthuridae</taxon>
        <taxon>Allacma</taxon>
    </lineage>
</organism>
<proteinExistence type="predicted"/>
<dbReference type="AlphaFoldDB" id="A0A8J2KAF9"/>